<evidence type="ECO:0000256" key="2">
    <source>
        <dbReference type="ARBA" id="ARBA00023002"/>
    </source>
</evidence>
<dbReference type="Proteomes" id="UP001169242">
    <property type="component" value="Unassembled WGS sequence"/>
</dbReference>
<dbReference type="InterPro" id="IPR020904">
    <property type="entry name" value="Sc_DH/Rdtase_CS"/>
</dbReference>
<dbReference type="PRINTS" id="PR00081">
    <property type="entry name" value="GDHRDH"/>
</dbReference>
<dbReference type="GO" id="GO:0016491">
    <property type="term" value="F:oxidoreductase activity"/>
    <property type="evidence" value="ECO:0007669"/>
    <property type="project" value="UniProtKB-KW"/>
</dbReference>
<sequence>MDFSNKVVVITGSGQGIGACTAVEFAKRKASVIIAEIDEEAGREVEALLQEQGLDALFIHTDVSNEHSVKEMAFAVAERYGKIDILINNAAAQTQGNLFTTTIEDFEYVLRVNVTGAYMCTKYCVPYMIGEGANIVNIASTRALMSEPNTEPYSASKGALLALTHSLAASLGPKIRVNAICPGWIETNGWKKKKDRKFVALREKDHMQHLTGRVGVPEDVAKAITYLTSEDAGFITGANFVIDGGMTVKMIYEE</sequence>
<dbReference type="AlphaFoldDB" id="A0AA42DKK9"/>
<dbReference type="EMBL" id="JAQIFT010000016">
    <property type="protein sequence ID" value="MDA3730644.1"/>
    <property type="molecule type" value="Genomic_DNA"/>
</dbReference>
<keyword evidence="4" id="KW-1185">Reference proteome</keyword>
<accession>A0AA42DKK9</accession>
<proteinExistence type="inferred from homology"/>
<dbReference type="NCBIfam" id="NF005559">
    <property type="entry name" value="PRK07231.1"/>
    <property type="match status" value="1"/>
</dbReference>
<dbReference type="PANTHER" id="PTHR24321:SF8">
    <property type="entry name" value="ESTRADIOL 17-BETA-DEHYDROGENASE 8-RELATED"/>
    <property type="match status" value="1"/>
</dbReference>
<dbReference type="GO" id="GO:0008206">
    <property type="term" value="P:bile acid metabolic process"/>
    <property type="evidence" value="ECO:0007669"/>
    <property type="project" value="UniProtKB-ARBA"/>
</dbReference>
<comment type="similarity">
    <text evidence="1">Belongs to the short-chain dehydrogenases/reductases (SDR) family.</text>
</comment>
<dbReference type="Gene3D" id="3.40.50.720">
    <property type="entry name" value="NAD(P)-binding Rossmann-like Domain"/>
    <property type="match status" value="1"/>
</dbReference>
<dbReference type="SUPFAM" id="SSF51735">
    <property type="entry name" value="NAD(P)-binding Rossmann-fold domains"/>
    <property type="match status" value="1"/>
</dbReference>
<dbReference type="FunFam" id="3.40.50.720:FF:000084">
    <property type="entry name" value="Short-chain dehydrogenase reductase"/>
    <property type="match status" value="1"/>
</dbReference>
<dbReference type="PRINTS" id="PR00080">
    <property type="entry name" value="SDRFAMILY"/>
</dbReference>
<evidence type="ECO:0000313" key="4">
    <source>
        <dbReference type="Proteomes" id="UP001169242"/>
    </source>
</evidence>
<reference evidence="3" key="1">
    <citation type="journal article" date="2023" name="Int. J. Syst. Evol. Microbiol.">
        <title>&lt;i&gt;Holtiella tumoricola&lt;/i&gt; gen. nov. sp. nov., isolated from a human clinical sample.</title>
        <authorList>
            <person name="Allen-Vercoe E."/>
            <person name="Daigneault M.C."/>
            <person name="Vancuren S.J."/>
            <person name="Cochrane K."/>
            <person name="O'Neal L.L."/>
            <person name="Sankaranarayanan K."/>
            <person name="Lawson P.A."/>
        </authorList>
    </citation>
    <scope>NUCLEOTIDE SEQUENCE</scope>
    <source>
        <strain evidence="3">CC70A</strain>
    </source>
</reference>
<dbReference type="PROSITE" id="PS00061">
    <property type="entry name" value="ADH_SHORT"/>
    <property type="match status" value="1"/>
</dbReference>
<name>A0AA42DKK9_9FIRM</name>
<evidence type="ECO:0000313" key="3">
    <source>
        <dbReference type="EMBL" id="MDA3730644.1"/>
    </source>
</evidence>
<dbReference type="RefSeq" id="WP_053984201.1">
    <property type="nucleotide sequence ID" value="NZ_JAQIFT010000016.1"/>
</dbReference>
<dbReference type="InterPro" id="IPR036291">
    <property type="entry name" value="NAD(P)-bd_dom_sf"/>
</dbReference>
<organism evidence="3 4">
    <name type="scientific">Holtiella tumoricola</name>
    <dbReference type="NCBI Taxonomy" id="3018743"/>
    <lineage>
        <taxon>Bacteria</taxon>
        <taxon>Bacillati</taxon>
        <taxon>Bacillota</taxon>
        <taxon>Clostridia</taxon>
        <taxon>Lachnospirales</taxon>
        <taxon>Cellulosilyticaceae</taxon>
        <taxon>Holtiella</taxon>
    </lineage>
</organism>
<dbReference type="PANTHER" id="PTHR24321">
    <property type="entry name" value="DEHYDROGENASES, SHORT CHAIN"/>
    <property type="match status" value="1"/>
</dbReference>
<dbReference type="InterPro" id="IPR002347">
    <property type="entry name" value="SDR_fam"/>
</dbReference>
<protein>
    <submittedName>
        <fullName evidence="3">SDR family oxidoreductase</fullName>
    </submittedName>
</protein>
<evidence type="ECO:0000256" key="1">
    <source>
        <dbReference type="ARBA" id="ARBA00006484"/>
    </source>
</evidence>
<gene>
    <name evidence="3" type="ORF">PBV87_03915</name>
</gene>
<dbReference type="Pfam" id="PF13561">
    <property type="entry name" value="adh_short_C2"/>
    <property type="match status" value="1"/>
</dbReference>
<comment type="caution">
    <text evidence="3">The sequence shown here is derived from an EMBL/GenBank/DDBJ whole genome shotgun (WGS) entry which is preliminary data.</text>
</comment>
<dbReference type="PROSITE" id="PS51257">
    <property type="entry name" value="PROKAR_LIPOPROTEIN"/>
    <property type="match status" value="1"/>
</dbReference>
<keyword evidence="2" id="KW-0560">Oxidoreductase</keyword>